<evidence type="ECO:0000256" key="2">
    <source>
        <dbReference type="SAM" id="MobiDB-lite"/>
    </source>
</evidence>
<dbReference type="EMBL" id="LT594595">
    <property type="protein sequence ID" value="SCQ17267.1"/>
    <property type="molecule type" value="Genomic_DNA"/>
</dbReference>
<dbReference type="VEuPathDB" id="PlasmoDB:POWCR01_140065300"/>
<name>A0A1D3UB20_PLAOA</name>
<evidence type="ECO:0000256" key="1">
    <source>
        <dbReference type="ARBA" id="ARBA00011069"/>
    </source>
</evidence>
<dbReference type="PANTHER" id="PTHR31809:SF0">
    <property type="entry name" value="BUD13 HOMOLOG"/>
    <property type="match status" value="1"/>
</dbReference>
<feature type="compositionally biased region" description="Basic residues" evidence="2">
    <location>
        <begin position="401"/>
        <end position="410"/>
    </location>
</feature>
<comment type="similarity">
    <text evidence="1">Belongs to the CWC26 family.</text>
</comment>
<feature type="compositionally biased region" description="Basic residues" evidence="2">
    <location>
        <begin position="14"/>
        <end position="25"/>
    </location>
</feature>
<dbReference type="InterPro" id="IPR018609">
    <property type="entry name" value="Bud13"/>
</dbReference>
<feature type="compositionally biased region" description="Low complexity" evidence="2">
    <location>
        <begin position="335"/>
        <end position="345"/>
    </location>
</feature>
<feature type="compositionally biased region" description="Basic and acidic residues" evidence="2">
    <location>
        <begin position="119"/>
        <end position="133"/>
    </location>
</feature>
<dbReference type="VEuPathDB" id="PlasmoDB:PocGH01_14071200"/>
<dbReference type="GO" id="GO:0000398">
    <property type="term" value="P:mRNA splicing, via spliceosome"/>
    <property type="evidence" value="ECO:0007669"/>
    <property type="project" value="TreeGrafter"/>
</dbReference>
<gene>
    <name evidence="3" type="primary">BUD13</name>
    <name evidence="3" type="ORF">POCGH01_14071200</name>
</gene>
<feature type="compositionally biased region" description="Low complexity" evidence="2">
    <location>
        <begin position="165"/>
        <end position="174"/>
    </location>
</feature>
<feature type="compositionally biased region" description="Basic and acidic residues" evidence="2">
    <location>
        <begin position="387"/>
        <end position="400"/>
    </location>
</feature>
<evidence type="ECO:0000313" key="4">
    <source>
        <dbReference type="Proteomes" id="UP000242942"/>
    </source>
</evidence>
<keyword evidence="4" id="KW-1185">Reference proteome</keyword>
<protein>
    <submittedName>
        <fullName evidence="3">Pre-mRNA-splicing factor CWC26, putative</fullName>
    </submittedName>
</protein>
<dbReference type="GO" id="GO:0003723">
    <property type="term" value="F:RNA binding"/>
    <property type="evidence" value="ECO:0007669"/>
    <property type="project" value="TreeGrafter"/>
</dbReference>
<dbReference type="GO" id="GO:0070274">
    <property type="term" value="C:RES complex"/>
    <property type="evidence" value="ECO:0007669"/>
    <property type="project" value="TreeGrafter"/>
</dbReference>
<dbReference type="Proteomes" id="UP000242942">
    <property type="component" value="Chromosome 14"/>
</dbReference>
<feature type="compositionally biased region" description="Low complexity" evidence="2">
    <location>
        <begin position="148"/>
        <end position="157"/>
    </location>
</feature>
<feature type="region of interest" description="Disordered" evidence="2">
    <location>
        <begin position="14"/>
        <end position="51"/>
    </location>
</feature>
<organism evidence="3 4">
    <name type="scientific">Plasmodium ovale</name>
    <name type="common">malaria parasite P. ovale</name>
    <dbReference type="NCBI Taxonomy" id="36330"/>
    <lineage>
        <taxon>Eukaryota</taxon>
        <taxon>Sar</taxon>
        <taxon>Alveolata</taxon>
        <taxon>Apicomplexa</taxon>
        <taxon>Aconoidasida</taxon>
        <taxon>Haemosporida</taxon>
        <taxon>Plasmodiidae</taxon>
        <taxon>Plasmodium</taxon>
        <taxon>Plasmodium (Plasmodium)</taxon>
    </lineage>
</organism>
<proteinExistence type="inferred from homology"/>
<dbReference type="InterPro" id="IPR051112">
    <property type="entry name" value="CWC26_splicing_factor"/>
</dbReference>
<sequence length="612" mass="69564">MEAYLRDKYLKKQVRKKKRNRKGKIKVHDSEEDDKYTHNDMTEEDVLGPNFVSDASSEIPITVTKNDSMEIIQLSNEKKKIILESLDSGVLLDVSEDVNIKNNRKSKLKNAAKIAPSAKERKCYLGGRDRSSDKGTISDVSCPRRLRSGGSESSSDVSRPRRVRSGCSKSSSDVSRPRRVRSGCSKSSSDVSRPRRVRSGCSKSSSDVSRPRRVRSGCSKSSSDVSRPRRVRSGCSKSSSDVSRPRRVRSGCSKSSSDVSRPRRVRSGCSKSSSDVSRPRRVRSGCSKSSSDVSRPRRVRSGCSKSSSDVSRPRRVRSGCSKSSSDVSRPRRVRSGGSESSSNASRLRRVRSGCSKSSSDVSRPRRVRSGCSKSRSVVSHPRRHRIGNHDSSCDMLETRRHGGKAKHKKNVREGTKPESAVCSGSPSLPLIKRERGRHSPVFESDIGVTRTVYRDREGKIISREEWVHIQKNEMEKKHGRKEKEKRDEHRDVKLEWGSGLVQKEIREKVKKENEIFVNKKNIINYDYDSDYDLELKMKRRKEDPMNIYIMEKKKNERLLCRYQSPYNRFNILAGYRWDGVIRGNGYEQRRYEALKLKQQQSKLAYMNGVSDL</sequence>
<reference evidence="3 4" key="1">
    <citation type="submission" date="2016-06" db="EMBL/GenBank/DDBJ databases">
        <authorList>
            <consortium name="Pathogen Informatics"/>
        </authorList>
    </citation>
    <scope>NUCLEOTIDE SEQUENCE [LARGE SCALE GENOMIC DNA]</scope>
    <source>
        <strain evidence="3">PocGH01</strain>
    </source>
</reference>
<accession>A0A1D3UB20</accession>
<evidence type="ECO:0000313" key="3">
    <source>
        <dbReference type="EMBL" id="SCQ17267.1"/>
    </source>
</evidence>
<dbReference type="GO" id="GO:0005684">
    <property type="term" value="C:U2-type spliceosomal complex"/>
    <property type="evidence" value="ECO:0007669"/>
    <property type="project" value="TreeGrafter"/>
</dbReference>
<dbReference type="OrthoDB" id="6022at2759"/>
<dbReference type="PANTHER" id="PTHR31809">
    <property type="entry name" value="BUD13 HOMOLOG"/>
    <property type="match status" value="1"/>
</dbReference>
<dbReference type="AlphaFoldDB" id="A0A1D3UB20"/>
<feature type="region of interest" description="Disordered" evidence="2">
    <location>
        <begin position="119"/>
        <end position="431"/>
    </location>
</feature>
<dbReference type="Pfam" id="PF09736">
    <property type="entry name" value="Bud13"/>
    <property type="match status" value="1"/>
</dbReference>